<evidence type="ECO:0000256" key="1">
    <source>
        <dbReference type="PROSITE-ProRule" id="PRU00339"/>
    </source>
</evidence>
<dbReference type="Pfam" id="PF13414">
    <property type="entry name" value="TPR_11"/>
    <property type="match status" value="1"/>
</dbReference>
<dbReference type="InterPro" id="IPR011990">
    <property type="entry name" value="TPR-like_helical_dom_sf"/>
</dbReference>
<dbReference type="Gene3D" id="1.25.40.10">
    <property type="entry name" value="Tetratricopeptide repeat domain"/>
    <property type="match status" value="1"/>
</dbReference>
<reference evidence="3 4" key="1">
    <citation type="submission" date="2024-01" db="EMBL/GenBank/DDBJ databases">
        <title>Genomic insights into the taxonomy and metabolism of the cyanobacterium Pannus brasiliensis CCIBt3594.</title>
        <authorList>
            <person name="Machado M."/>
            <person name="Botero N.B."/>
            <person name="Andreote A.P.D."/>
            <person name="Feitosa A.M.T."/>
            <person name="Popin R."/>
            <person name="Sivonen K."/>
            <person name="Fiore M.F."/>
        </authorList>
    </citation>
    <scope>NUCLEOTIDE SEQUENCE [LARGE SCALE GENOMIC DNA]</scope>
    <source>
        <strain evidence="3 4">CCIBt3594</strain>
    </source>
</reference>
<feature type="chain" id="PRO_5043869289" evidence="2">
    <location>
        <begin position="24"/>
        <end position="262"/>
    </location>
</feature>
<dbReference type="AlphaFoldDB" id="A0AAW9QF49"/>
<dbReference type="EMBL" id="JBAFSM010000002">
    <property type="protein sequence ID" value="MEG3435748.1"/>
    <property type="molecule type" value="Genomic_DNA"/>
</dbReference>
<dbReference type="InterPro" id="IPR019734">
    <property type="entry name" value="TPR_rpt"/>
</dbReference>
<dbReference type="SUPFAM" id="SSF48452">
    <property type="entry name" value="TPR-like"/>
    <property type="match status" value="1"/>
</dbReference>
<feature type="signal peptide" evidence="2">
    <location>
        <begin position="1"/>
        <end position="23"/>
    </location>
</feature>
<evidence type="ECO:0000256" key="2">
    <source>
        <dbReference type="SAM" id="SignalP"/>
    </source>
</evidence>
<dbReference type="SUPFAM" id="SSF141571">
    <property type="entry name" value="Pentapeptide repeat-like"/>
    <property type="match status" value="1"/>
</dbReference>
<keyword evidence="1" id="KW-0802">TPR repeat</keyword>
<comment type="caution">
    <text evidence="3">The sequence shown here is derived from an EMBL/GenBank/DDBJ whole genome shotgun (WGS) entry which is preliminary data.</text>
</comment>
<dbReference type="InterPro" id="IPR051082">
    <property type="entry name" value="Pentapeptide-BTB/POZ_domain"/>
</dbReference>
<dbReference type="PANTHER" id="PTHR14136:SF17">
    <property type="entry name" value="BTB_POZ DOMAIN-CONTAINING PROTEIN KCTD9"/>
    <property type="match status" value="1"/>
</dbReference>
<evidence type="ECO:0000313" key="4">
    <source>
        <dbReference type="Proteomes" id="UP001328733"/>
    </source>
</evidence>
<name>A0AAW9QF49_9CHRO</name>
<gene>
    <name evidence="3" type="ORF">V0288_01330</name>
</gene>
<dbReference type="SMART" id="SM00028">
    <property type="entry name" value="TPR"/>
    <property type="match status" value="2"/>
</dbReference>
<dbReference type="InterPro" id="IPR001646">
    <property type="entry name" value="5peptide_repeat"/>
</dbReference>
<accession>A0AAW9QF49</accession>
<dbReference type="RefSeq" id="WP_332863200.1">
    <property type="nucleotide sequence ID" value="NZ_JBAFSM010000002.1"/>
</dbReference>
<dbReference type="PANTHER" id="PTHR14136">
    <property type="entry name" value="BTB_POZ DOMAIN-CONTAINING PROTEIN KCTD9"/>
    <property type="match status" value="1"/>
</dbReference>
<protein>
    <submittedName>
        <fullName evidence="3">Pentapeptide repeat-containing protein</fullName>
    </submittedName>
</protein>
<dbReference type="Pfam" id="PF00805">
    <property type="entry name" value="Pentapeptide"/>
    <property type="match status" value="2"/>
</dbReference>
<dbReference type="Gene3D" id="2.160.20.80">
    <property type="entry name" value="E3 ubiquitin-protein ligase SopA"/>
    <property type="match status" value="1"/>
</dbReference>
<keyword evidence="2" id="KW-0732">Signal</keyword>
<keyword evidence="4" id="KW-1185">Reference proteome</keyword>
<sequence>MNKSIFLTLALGFPILCISPTRAEDLNQLQQLLSTNQCNLCDLSRAGLVQSNLSGARLSGANLRGANLSQANLSGADLDGADLTGAILFGANLTGANLRGAILNGTDLRNAYLVNAEFGGATLEKTFLRGAVGIPLEAATPELFYTLGIDDTRQGQNAEAIENFNRALTINPDFAPAYLARAIANFHLGNNTLAADDARTASTLFERQNNPEGQKAAEDFIQGMELALKPKKEPGQTSSLDRVVQGIGSVLLQFVIPFLGFL</sequence>
<dbReference type="Proteomes" id="UP001328733">
    <property type="component" value="Unassembled WGS sequence"/>
</dbReference>
<organism evidence="3 4">
    <name type="scientific">Pannus brasiliensis CCIBt3594</name>
    <dbReference type="NCBI Taxonomy" id="1427578"/>
    <lineage>
        <taxon>Bacteria</taxon>
        <taxon>Bacillati</taxon>
        <taxon>Cyanobacteriota</taxon>
        <taxon>Cyanophyceae</taxon>
        <taxon>Oscillatoriophycideae</taxon>
        <taxon>Chroococcales</taxon>
        <taxon>Microcystaceae</taxon>
        <taxon>Pannus</taxon>
    </lineage>
</organism>
<feature type="repeat" description="TPR" evidence="1">
    <location>
        <begin position="141"/>
        <end position="174"/>
    </location>
</feature>
<dbReference type="PROSITE" id="PS50005">
    <property type="entry name" value="TPR"/>
    <property type="match status" value="1"/>
</dbReference>
<evidence type="ECO:0000313" key="3">
    <source>
        <dbReference type="EMBL" id="MEG3435748.1"/>
    </source>
</evidence>
<proteinExistence type="predicted"/>